<dbReference type="PROSITE" id="PS01187">
    <property type="entry name" value="EGF_CA"/>
    <property type="match status" value="1"/>
</dbReference>
<dbReference type="Gene3D" id="3.90.215.10">
    <property type="entry name" value="Gamma Fibrinogen, chain A, domain 1"/>
    <property type="match status" value="1"/>
</dbReference>
<dbReference type="InterPro" id="IPR050751">
    <property type="entry name" value="ECM_structural_protein"/>
</dbReference>
<feature type="transmembrane region" description="Helical" evidence="7">
    <location>
        <begin position="21"/>
        <end position="45"/>
    </location>
</feature>
<keyword evidence="7" id="KW-0812">Transmembrane</keyword>
<evidence type="ECO:0000256" key="1">
    <source>
        <dbReference type="ARBA" id="ARBA00022536"/>
    </source>
</evidence>
<keyword evidence="9" id="KW-1185">Reference proteome</keyword>
<dbReference type="PROSITE" id="PS50026">
    <property type="entry name" value="EGF_3"/>
    <property type="match status" value="1"/>
</dbReference>
<dbReference type="InterPro" id="IPR014716">
    <property type="entry name" value="Fibrinogen_a/b/g_C_1"/>
</dbReference>
<dbReference type="InterPro" id="IPR026823">
    <property type="entry name" value="cEGF"/>
</dbReference>
<keyword evidence="7" id="KW-0472">Membrane</keyword>
<keyword evidence="2" id="KW-0732">Signal</keyword>
<name>A0A9J7KIU4_BRAFL</name>
<evidence type="ECO:0000256" key="5">
    <source>
        <dbReference type="PROSITE-ProRule" id="PRU00076"/>
    </source>
</evidence>
<keyword evidence="1 5" id="KW-0245">EGF-like domain</keyword>
<dbReference type="InterPro" id="IPR000152">
    <property type="entry name" value="EGF-type_Asp/Asn_hydroxyl_site"/>
</dbReference>
<evidence type="ECO:0000256" key="6">
    <source>
        <dbReference type="SAM" id="MobiDB-lite"/>
    </source>
</evidence>
<feature type="domain" description="EGF-like" evidence="8">
    <location>
        <begin position="207"/>
        <end position="246"/>
    </location>
</feature>
<dbReference type="InterPro" id="IPR000742">
    <property type="entry name" value="EGF"/>
</dbReference>
<evidence type="ECO:0000259" key="8">
    <source>
        <dbReference type="PROSITE" id="PS50026"/>
    </source>
</evidence>
<sequence length="470" mass="51001">MSAEKLPMDSDGYFSRRRVHGPVVFTSLVQLLTACMSVIIIVLVIQEGARLSERVALQGREIEELSALKSGVADYNKEVAAMRAQREVEVTYLRERLQALEDKIQNGVPTEGQTNHQSVPGKNSGPRAKRQAVTSETGVCLQGPPGIPGRDGRDGMPGRDCPCGSKDVTVDECTSNNGGCAHTCTSSLICSCRDGFVLNEDGLSCDDVDECASNNGGCAQTCTNTPGSFFCTCPNYVSNASGLACGALPSCKAYITAGRDYGDGWYIVQPDPNSEQFSVYCDQTTLGGGWMRFYYKAGPNTCHNYQGVTWTEDIMSKVNATDFLVSDDITTGNTDQSWLFSGFEFGSSACPNYKSCVTLESVFGINTIQAVANLGNCRTPSGSQWSQNYISAYVSVRGRLDTLGGWTSMYVGCNLSSTYTVGQNATIRFGGNHHHSGEFVHTGCNGYRVNYQNSITSRWNTDNVRVMWMR</sequence>
<dbReference type="InterPro" id="IPR036056">
    <property type="entry name" value="Fibrinogen-like_C"/>
</dbReference>
<evidence type="ECO:0000256" key="2">
    <source>
        <dbReference type="ARBA" id="ARBA00022729"/>
    </source>
</evidence>
<organism evidence="9 10">
    <name type="scientific">Branchiostoma floridae</name>
    <name type="common">Florida lancelet</name>
    <name type="synonym">Amphioxus</name>
    <dbReference type="NCBI Taxonomy" id="7739"/>
    <lineage>
        <taxon>Eukaryota</taxon>
        <taxon>Metazoa</taxon>
        <taxon>Chordata</taxon>
        <taxon>Cephalochordata</taxon>
        <taxon>Leptocardii</taxon>
        <taxon>Amphioxiformes</taxon>
        <taxon>Branchiostomatidae</taxon>
        <taxon>Branchiostoma</taxon>
    </lineage>
</organism>
<accession>A0A9J7KIU4</accession>
<dbReference type="InterPro" id="IPR002181">
    <property type="entry name" value="Fibrinogen_a/b/g_C_dom"/>
</dbReference>
<dbReference type="KEGG" id="bfo:118405822"/>
<dbReference type="PANTHER" id="PTHR24034">
    <property type="entry name" value="EGF-LIKE DOMAIN-CONTAINING PROTEIN"/>
    <property type="match status" value="1"/>
</dbReference>
<dbReference type="RefSeq" id="XP_035661508.1">
    <property type="nucleotide sequence ID" value="XM_035805615.1"/>
</dbReference>
<dbReference type="PANTHER" id="PTHR24034:SF204">
    <property type="entry name" value="ADHESION G PROTEIN-COUPLED RECEPTOR E1"/>
    <property type="match status" value="1"/>
</dbReference>
<dbReference type="FunFam" id="2.10.25.10:FF:000037">
    <property type="entry name" value="Signal peptide, CUB domain and EGF-like domain-containing 2"/>
    <property type="match status" value="1"/>
</dbReference>
<dbReference type="Pfam" id="PF00147">
    <property type="entry name" value="Fibrinogen_C"/>
    <property type="match status" value="1"/>
</dbReference>
<dbReference type="SMART" id="SM00179">
    <property type="entry name" value="EGF_CA"/>
    <property type="match status" value="2"/>
</dbReference>
<dbReference type="InterPro" id="IPR001881">
    <property type="entry name" value="EGF-like_Ca-bd_dom"/>
</dbReference>
<gene>
    <name evidence="10" type="primary">LOC118405822</name>
</gene>
<keyword evidence="7" id="KW-1133">Transmembrane helix</keyword>
<keyword evidence="3" id="KW-0677">Repeat</keyword>
<dbReference type="PROSITE" id="PS51257">
    <property type="entry name" value="PROKAR_LIPOPROTEIN"/>
    <property type="match status" value="1"/>
</dbReference>
<dbReference type="GO" id="GO:0005509">
    <property type="term" value="F:calcium ion binding"/>
    <property type="evidence" value="ECO:0007669"/>
    <property type="project" value="InterPro"/>
</dbReference>
<reference evidence="10" key="2">
    <citation type="submission" date="2025-08" db="UniProtKB">
        <authorList>
            <consortium name="RefSeq"/>
        </authorList>
    </citation>
    <scope>IDENTIFICATION</scope>
    <source>
        <strain evidence="10">S238N-H82</strain>
        <tissue evidence="10">Testes</tissue>
    </source>
</reference>
<feature type="compositionally biased region" description="Polar residues" evidence="6">
    <location>
        <begin position="107"/>
        <end position="121"/>
    </location>
</feature>
<dbReference type="OMA" id="KAGANTC"/>
<keyword evidence="4" id="KW-1015">Disulfide bond</keyword>
<dbReference type="OrthoDB" id="10045365at2759"/>
<dbReference type="SUPFAM" id="SSF57196">
    <property type="entry name" value="EGF/Laminin"/>
    <property type="match status" value="2"/>
</dbReference>
<protein>
    <submittedName>
        <fullName evidence="10">Uncharacterized protein LOC118405822 isoform X1</fullName>
    </submittedName>
</protein>
<feature type="region of interest" description="Disordered" evidence="6">
    <location>
        <begin position="105"/>
        <end position="128"/>
    </location>
</feature>
<evidence type="ECO:0000256" key="4">
    <source>
        <dbReference type="ARBA" id="ARBA00023157"/>
    </source>
</evidence>
<dbReference type="GeneID" id="118405822"/>
<evidence type="ECO:0000256" key="3">
    <source>
        <dbReference type="ARBA" id="ARBA00022737"/>
    </source>
</evidence>
<dbReference type="InterPro" id="IPR018097">
    <property type="entry name" value="EGF_Ca-bd_CS"/>
</dbReference>
<dbReference type="NCBIfam" id="NF040941">
    <property type="entry name" value="GGGWT_bact"/>
    <property type="match status" value="1"/>
</dbReference>
<evidence type="ECO:0000313" key="10">
    <source>
        <dbReference type="RefSeq" id="XP_035661508.1"/>
    </source>
</evidence>
<evidence type="ECO:0000256" key="7">
    <source>
        <dbReference type="SAM" id="Phobius"/>
    </source>
</evidence>
<evidence type="ECO:0000313" key="9">
    <source>
        <dbReference type="Proteomes" id="UP000001554"/>
    </source>
</evidence>
<proteinExistence type="predicted"/>
<dbReference type="Proteomes" id="UP000001554">
    <property type="component" value="Chromosome 18"/>
</dbReference>
<comment type="caution">
    <text evidence="5">Lacks conserved residue(s) required for the propagation of feature annotation.</text>
</comment>
<dbReference type="SUPFAM" id="SSF56496">
    <property type="entry name" value="Fibrinogen C-terminal domain-like"/>
    <property type="match status" value="1"/>
</dbReference>
<dbReference type="AlphaFoldDB" id="A0A9J7KIU4"/>
<dbReference type="Gene3D" id="2.10.25.10">
    <property type="entry name" value="Laminin"/>
    <property type="match status" value="2"/>
</dbReference>
<dbReference type="PROSITE" id="PS00010">
    <property type="entry name" value="ASX_HYDROXYL"/>
    <property type="match status" value="1"/>
</dbReference>
<dbReference type="Pfam" id="PF12662">
    <property type="entry name" value="cEGF"/>
    <property type="match status" value="1"/>
</dbReference>
<dbReference type="SMART" id="SM00181">
    <property type="entry name" value="EGF"/>
    <property type="match status" value="2"/>
</dbReference>
<reference evidence="9" key="1">
    <citation type="journal article" date="2020" name="Nat. Ecol. Evol.">
        <title>Deeply conserved synteny resolves early events in vertebrate evolution.</title>
        <authorList>
            <person name="Simakov O."/>
            <person name="Marletaz F."/>
            <person name="Yue J.X."/>
            <person name="O'Connell B."/>
            <person name="Jenkins J."/>
            <person name="Brandt A."/>
            <person name="Calef R."/>
            <person name="Tung C.H."/>
            <person name="Huang T.K."/>
            <person name="Schmutz J."/>
            <person name="Satoh N."/>
            <person name="Yu J.K."/>
            <person name="Putnam N.H."/>
            <person name="Green R.E."/>
            <person name="Rokhsar D.S."/>
        </authorList>
    </citation>
    <scope>NUCLEOTIDE SEQUENCE [LARGE SCALE GENOMIC DNA]</scope>
    <source>
        <strain evidence="9">S238N-H82</strain>
    </source>
</reference>
<dbReference type="CDD" id="cd00054">
    <property type="entry name" value="EGF_CA"/>
    <property type="match status" value="1"/>
</dbReference>